<feature type="transmembrane region" description="Helical" evidence="12">
    <location>
        <begin position="139"/>
        <end position="157"/>
    </location>
</feature>
<dbReference type="InterPro" id="IPR005170">
    <property type="entry name" value="Transptr-assoc_dom"/>
</dbReference>
<keyword evidence="3" id="KW-1003">Cell membrane</keyword>
<feature type="domain" description="CBS" evidence="13">
    <location>
        <begin position="289"/>
        <end position="346"/>
    </location>
</feature>
<evidence type="ECO:0000259" key="14">
    <source>
        <dbReference type="PROSITE" id="PS51846"/>
    </source>
</evidence>
<accession>A0ABS7RQF7</accession>
<keyword evidence="7 9" id="KW-0129">CBS domain</keyword>
<dbReference type="Proteomes" id="UP000754710">
    <property type="component" value="Unassembled WGS sequence"/>
</dbReference>
<evidence type="ECO:0000256" key="8">
    <source>
        <dbReference type="ARBA" id="ARBA00023136"/>
    </source>
</evidence>
<evidence type="ECO:0000256" key="2">
    <source>
        <dbReference type="ARBA" id="ARBA00006337"/>
    </source>
</evidence>
<dbReference type="InterPro" id="IPR000644">
    <property type="entry name" value="CBS_dom"/>
</dbReference>
<evidence type="ECO:0000256" key="7">
    <source>
        <dbReference type="ARBA" id="ARBA00023122"/>
    </source>
</evidence>
<dbReference type="Pfam" id="PF03471">
    <property type="entry name" value="CorC_HlyC"/>
    <property type="match status" value="1"/>
</dbReference>
<dbReference type="InterPro" id="IPR016169">
    <property type="entry name" value="FAD-bd_PCMH_sub2"/>
</dbReference>
<evidence type="ECO:0000256" key="6">
    <source>
        <dbReference type="ARBA" id="ARBA00022989"/>
    </source>
</evidence>
<dbReference type="CDD" id="cd04590">
    <property type="entry name" value="CBS_pair_CorC_HlyC_assoc"/>
    <property type="match status" value="1"/>
</dbReference>
<feature type="transmembrane region" description="Helical" evidence="12">
    <location>
        <begin position="105"/>
        <end position="127"/>
    </location>
</feature>
<comment type="subcellular location">
    <subcellularLocation>
        <location evidence="1">Cell membrane</location>
        <topology evidence="1">Multi-pass membrane protein</topology>
    </subcellularLocation>
</comment>
<dbReference type="PROSITE" id="PS51846">
    <property type="entry name" value="CNNM"/>
    <property type="match status" value="1"/>
</dbReference>
<keyword evidence="4 10" id="KW-0812">Transmembrane</keyword>
<evidence type="ECO:0000259" key="13">
    <source>
        <dbReference type="PROSITE" id="PS51371"/>
    </source>
</evidence>
<dbReference type="PROSITE" id="PS51371">
    <property type="entry name" value="CBS"/>
    <property type="match status" value="2"/>
</dbReference>
<dbReference type="InterPro" id="IPR002550">
    <property type="entry name" value="CNNM"/>
</dbReference>
<evidence type="ECO:0000256" key="10">
    <source>
        <dbReference type="PROSITE-ProRule" id="PRU01193"/>
    </source>
</evidence>
<keyword evidence="16" id="KW-1185">Reference proteome</keyword>
<reference evidence="15 16" key="1">
    <citation type="submission" date="2021-08" db="EMBL/GenBank/DDBJ databases">
        <title>Nocardioides bacterium WL0053 sp. nov., isolated from the sediment.</title>
        <authorList>
            <person name="Wang L."/>
            <person name="Zhang D."/>
            <person name="Zhang A."/>
        </authorList>
    </citation>
    <scope>NUCLEOTIDE SEQUENCE [LARGE SCALE GENOMIC DNA]</scope>
    <source>
        <strain evidence="15 16">WL0053</strain>
    </source>
</reference>
<dbReference type="RefSeq" id="WP_221026566.1">
    <property type="nucleotide sequence ID" value="NZ_JAIEZQ010000003.1"/>
</dbReference>
<keyword evidence="5" id="KW-0677">Repeat</keyword>
<dbReference type="EMBL" id="JAIEZQ010000003">
    <property type="protein sequence ID" value="MBY9076782.1"/>
    <property type="molecule type" value="Genomic_DNA"/>
</dbReference>
<organism evidence="15 16">
    <name type="scientific">Nocardioides jiangsuensis</name>
    <dbReference type="NCBI Taxonomy" id="2866161"/>
    <lineage>
        <taxon>Bacteria</taxon>
        <taxon>Bacillati</taxon>
        <taxon>Actinomycetota</taxon>
        <taxon>Actinomycetes</taxon>
        <taxon>Propionibacteriales</taxon>
        <taxon>Nocardioidaceae</taxon>
        <taxon>Nocardioides</taxon>
    </lineage>
</organism>
<evidence type="ECO:0000256" key="5">
    <source>
        <dbReference type="ARBA" id="ARBA00022737"/>
    </source>
</evidence>
<evidence type="ECO:0000313" key="15">
    <source>
        <dbReference type="EMBL" id="MBY9076782.1"/>
    </source>
</evidence>
<keyword evidence="6 10" id="KW-1133">Transmembrane helix</keyword>
<feature type="region of interest" description="Disordered" evidence="11">
    <location>
        <begin position="433"/>
        <end position="455"/>
    </location>
</feature>
<feature type="domain" description="CNNM transmembrane" evidence="14">
    <location>
        <begin position="1"/>
        <end position="202"/>
    </location>
</feature>
<dbReference type="SUPFAM" id="SSF54631">
    <property type="entry name" value="CBS-domain pair"/>
    <property type="match status" value="1"/>
</dbReference>
<evidence type="ECO:0000256" key="12">
    <source>
        <dbReference type="SAM" id="Phobius"/>
    </source>
</evidence>
<evidence type="ECO:0000256" key="3">
    <source>
        <dbReference type="ARBA" id="ARBA00022475"/>
    </source>
</evidence>
<comment type="similarity">
    <text evidence="2">Belongs to the UPF0053 family.</text>
</comment>
<feature type="compositionally biased region" description="Basic and acidic residues" evidence="11">
    <location>
        <begin position="435"/>
        <end position="455"/>
    </location>
</feature>
<dbReference type="SUPFAM" id="SSF56176">
    <property type="entry name" value="FAD-binding/transporter-associated domain-like"/>
    <property type="match status" value="1"/>
</dbReference>
<proteinExistence type="inferred from homology"/>
<feature type="transmembrane region" description="Helical" evidence="12">
    <location>
        <begin position="6"/>
        <end position="29"/>
    </location>
</feature>
<comment type="caution">
    <text evidence="15">The sequence shown here is derived from an EMBL/GenBank/DDBJ whole genome shotgun (WGS) entry which is preliminary data.</text>
</comment>
<feature type="domain" description="CBS" evidence="13">
    <location>
        <begin position="221"/>
        <end position="281"/>
    </location>
</feature>
<dbReference type="Gene3D" id="3.30.465.10">
    <property type="match status" value="1"/>
</dbReference>
<gene>
    <name evidence="15" type="ORF">K1X13_18275</name>
</gene>
<name>A0ABS7RQF7_9ACTN</name>
<feature type="transmembrane region" description="Helical" evidence="12">
    <location>
        <begin position="66"/>
        <end position="85"/>
    </location>
</feature>
<evidence type="ECO:0000256" key="4">
    <source>
        <dbReference type="ARBA" id="ARBA00022692"/>
    </source>
</evidence>
<dbReference type="InterPro" id="IPR036318">
    <property type="entry name" value="FAD-bd_PCMH-like_sf"/>
</dbReference>
<dbReference type="SMART" id="SM00116">
    <property type="entry name" value="CBS"/>
    <property type="match status" value="2"/>
</dbReference>
<dbReference type="Gene3D" id="3.10.580.10">
    <property type="entry name" value="CBS-domain"/>
    <property type="match status" value="1"/>
</dbReference>
<keyword evidence="8 10" id="KW-0472">Membrane</keyword>
<protein>
    <submittedName>
        <fullName evidence="15">Hemolysin family protein</fullName>
    </submittedName>
</protein>
<dbReference type="PANTHER" id="PTHR22777">
    <property type="entry name" value="HEMOLYSIN-RELATED"/>
    <property type="match status" value="1"/>
</dbReference>
<dbReference type="Pfam" id="PF00571">
    <property type="entry name" value="CBS"/>
    <property type="match status" value="2"/>
</dbReference>
<dbReference type="InterPro" id="IPR044751">
    <property type="entry name" value="Ion_transp-like_CBS"/>
</dbReference>
<dbReference type="SMART" id="SM01091">
    <property type="entry name" value="CorC_HlyC"/>
    <property type="match status" value="1"/>
</dbReference>
<evidence type="ECO:0000256" key="1">
    <source>
        <dbReference type="ARBA" id="ARBA00004651"/>
    </source>
</evidence>
<sequence length="455" mass="49386">MSGQDIWLLVTAAVLVFVAGLFSSAEAALSSFSKARAEEISAEGRPGAARLLTIVEDPPRYLNTALFLRMACEIAAIILVTVVMLDLIEGAPTVPTTEETSEAGRWLAILASLGLMLVVSFVVIGVAPRTIGRQHSERVALASAGVLLGFTKVLGPLPQLLILIGNAITPGRGFSEGPFASEAELRELVDLAEASSVIESGEREMIHSVFELGDTIVREVMVPRTDVVFIERTKTLRQAMSLGLRSGYSRIPVIGENLDDIVGFAYLKDITKRVFDRHEAESTERVESVMRPVLYVPDSKPVDELLREMQAKRKHVAVVVDEYGGTAGLVTIEDVLEEIVGEITDEYDEARVDVEVLSNGTTRVSSRYPVDDLEGICGVRIDDDDVDTVGGLMAKHLGRVPIPGSVVETHGLRFEAEAPTGRRNRIGTVLIARTEPVDEHQDAESYPDSHADRAH</sequence>
<dbReference type="InterPro" id="IPR046342">
    <property type="entry name" value="CBS_dom_sf"/>
</dbReference>
<evidence type="ECO:0000313" key="16">
    <source>
        <dbReference type="Proteomes" id="UP000754710"/>
    </source>
</evidence>
<evidence type="ECO:0000256" key="9">
    <source>
        <dbReference type="PROSITE-ProRule" id="PRU00703"/>
    </source>
</evidence>
<dbReference type="PANTHER" id="PTHR22777:SF32">
    <property type="entry name" value="UPF0053 INNER MEMBRANE PROTEIN YFJD"/>
    <property type="match status" value="1"/>
</dbReference>
<dbReference type="Pfam" id="PF01595">
    <property type="entry name" value="CNNM"/>
    <property type="match status" value="1"/>
</dbReference>
<evidence type="ECO:0000256" key="11">
    <source>
        <dbReference type="SAM" id="MobiDB-lite"/>
    </source>
</evidence>